<dbReference type="InterPro" id="IPR050832">
    <property type="entry name" value="Bact_Acetyltransf"/>
</dbReference>
<feature type="region of interest" description="Disordered" evidence="3">
    <location>
        <begin position="169"/>
        <end position="194"/>
    </location>
</feature>
<dbReference type="InterPro" id="IPR016181">
    <property type="entry name" value="Acyl_CoA_acyltransferase"/>
</dbReference>
<dbReference type="AlphaFoldDB" id="A0A841EIL6"/>
<dbReference type="InterPro" id="IPR006464">
    <property type="entry name" value="AcTrfase_RimI/Ard1"/>
</dbReference>
<evidence type="ECO:0000256" key="1">
    <source>
        <dbReference type="ARBA" id="ARBA00022679"/>
    </source>
</evidence>
<gene>
    <name evidence="5" type="ORF">HNR25_003002</name>
</gene>
<organism evidence="5 6">
    <name type="scientific">Streptomonospora salina</name>
    <dbReference type="NCBI Taxonomy" id="104205"/>
    <lineage>
        <taxon>Bacteria</taxon>
        <taxon>Bacillati</taxon>
        <taxon>Actinomycetota</taxon>
        <taxon>Actinomycetes</taxon>
        <taxon>Streptosporangiales</taxon>
        <taxon>Nocardiopsidaceae</taxon>
        <taxon>Streptomonospora</taxon>
    </lineage>
</organism>
<sequence length="194" mass="20778">MAGDVNRGFSIRPMTDFDLPAVMELERSMFPDDAWSEDMMSAELGEPTRHYFVAVRSGGDGGGEGEGPVVAYGGLRAAAPFGNVQTVAVDRAWWGRGVASALVVRMLTEAYSRAVDEVDLEVRSDNPRARELYRRFGFADVGIKRGYYRDGADAIAMRCSAPAAAIAGTRGGEQGEALEFGDSAEPAGDDEENA</sequence>
<evidence type="ECO:0000313" key="6">
    <source>
        <dbReference type="Proteomes" id="UP000578077"/>
    </source>
</evidence>
<dbReference type="EMBL" id="JACHLY010000001">
    <property type="protein sequence ID" value="MBB5999251.1"/>
    <property type="molecule type" value="Genomic_DNA"/>
</dbReference>
<dbReference type="CDD" id="cd04301">
    <property type="entry name" value="NAT_SF"/>
    <property type="match status" value="1"/>
</dbReference>
<protein>
    <submittedName>
        <fullName evidence="5">Ribosomal-protein-alanine N-acetyltransferase</fullName>
        <ecNumber evidence="5">2.3.1.267</ecNumber>
    </submittedName>
</protein>
<dbReference type="InterPro" id="IPR000182">
    <property type="entry name" value="GNAT_dom"/>
</dbReference>
<dbReference type="PROSITE" id="PS51186">
    <property type="entry name" value="GNAT"/>
    <property type="match status" value="1"/>
</dbReference>
<evidence type="ECO:0000313" key="5">
    <source>
        <dbReference type="EMBL" id="MBB5999251.1"/>
    </source>
</evidence>
<keyword evidence="1 5" id="KW-0808">Transferase</keyword>
<comment type="caution">
    <text evidence="5">The sequence shown here is derived from an EMBL/GenBank/DDBJ whole genome shotgun (WGS) entry which is preliminary data.</text>
</comment>
<reference evidence="5 6" key="1">
    <citation type="submission" date="2020-08" db="EMBL/GenBank/DDBJ databases">
        <title>Sequencing the genomes of 1000 actinobacteria strains.</title>
        <authorList>
            <person name="Klenk H.-P."/>
        </authorList>
    </citation>
    <scope>NUCLEOTIDE SEQUENCE [LARGE SCALE GENOMIC DNA]</scope>
    <source>
        <strain evidence="5 6">DSM 44593</strain>
    </source>
</reference>
<dbReference type="Gene3D" id="3.40.630.30">
    <property type="match status" value="1"/>
</dbReference>
<keyword evidence="6" id="KW-1185">Reference proteome</keyword>
<evidence type="ECO:0000256" key="3">
    <source>
        <dbReference type="SAM" id="MobiDB-lite"/>
    </source>
</evidence>
<name>A0A841EIL6_9ACTN</name>
<evidence type="ECO:0000259" key="4">
    <source>
        <dbReference type="PROSITE" id="PS51186"/>
    </source>
</evidence>
<proteinExistence type="predicted"/>
<feature type="domain" description="N-acetyltransferase" evidence="4">
    <location>
        <begin position="9"/>
        <end position="162"/>
    </location>
</feature>
<dbReference type="Pfam" id="PF00583">
    <property type="entry name" value="Acetyltransf_1"/>
    <property type="match status" value="1"/>
</dbReference>
<evidence type="ECO:0000256" key="2">
    <source>
        <dbReference type="ARBA" id="ARBA00023315"/>
    </source>
</evidence>
<dbReference type="RefSeq" id="WP_017542296.1">
    <property type="nucleotide sequence ID" value="NZ_BAABKT010000026.1"/>
</dbReference>
<dbReference type="GO" id="GO:0008999">
    <property type="term" value="F:protein-N-terminal-alanine acetyltransferase activity"/>
    <property type="evidence" value="ECO:0007669"/>
    <property type="project" value="UniProtKB-EC"/>
</dbReference>
<dbReference type="PANTHER" id="PTHR43877">
    <property type="entry name" value="AMINOALKYLPHOSPHONATE N-ACETYLTRANSFERASE-RELATED-RELATED"/>
    <property type="match status" value="1"/>
</dbReference>
<dbReference type="SUPFAM" id="SSF55729">
    <property type="entry name" value="Acyl-CoA N-acyltransferases (Nat)"/>
    <property type="match status" value="1"/>
</dbReference>
<accession>A0A841EIL6</accession>
<keyword evidence="2 5" id="KW-0012">Acyltransferase</keyword>
<dbReference type="Proteomes" id="UP000578077">
    <property type="component" value="Unassembled WGS sequence"/>
</dbReference>
<dbReference type="NCBIfam" id="TIGR01575">
    <property type="entry name" value="rimI"/>
    <property type="match status" value="1"/>
</dbReference>
<dbReference type="EC" id="2.3.1.267" evidence="5"/>